<evidence type="ECO:0000313" key="3">
    <source>
        <dbReference type="Proteomes" id="UP000887013"/>
    </source>
</evidence>
<organism evidence="2 3">
    <name type="scientific">Nephila pilipes</name>
    <name type="common">Giant wood spider</name>
    <name type="synonym">Nephila maculata</name>
    <dbReference type="NCBI Taxonomy" id="299642"/>
    <lineage>
        <taxon>Eukaryota</taxon>
        <taxon>Metazoa</taxon>
        <taxon>Ecdysozoa</taxon>
        <taxon>Arthropoda</taxon>
        <taxon>Chelicerata</taxon>
        <taxon>Arachnida</taxon>
        <taxon>Araneae</taxon>
        <taxon>Araneomorphae</taxon>
        <taxon>Entelegynae</taxon>
        <taxon>Araneoidea</taxon>
        <taxon>Nephilidae</taxon>
        <taxon>Nephila</taxon>
    </lineage>
</organism>
<comment type="caution">
    <text evidence="2">The sequence shown here is derived from an EMBL/GenBank/DDBJ whole genome shotgun (WGS) entry which is preliminary data.</text>
</comment>
<protein>
    <submittedName>
        <fullName evidence="2">Uncharacterized protein</fullName>
    </submittedName>
</protein>
<sequence length="69" mass="7836">MEKTEFRVLIKHCFLMAAQSSMSIAYDANDDAIYVEIDSDDDGELDDVADCDVSDENDEESLLICFLYE</sequence>
<dbReference type="EMBL" id="BMAW01117504">
    <property type="protein sequence ID" value="GFT75616.1"/>
    <property type="molecule type" value="Genomic_DNA"/>
</dbReference>
<dbReference type="Proteomes" id="UP000887013">
    <property type="component" value="Unassembled WGS sequence"/>
</dbReference>
<evidence type="ECO:0000313" key="1">
    <source>
        <dbReference type="EMBL" id="GFT02078.1"/>
    </source>
</evidence>
<proteinExistence type="predicted"/>
<dbReference type="AlphaFoldDB" id="A0A8X6PNI0"/>
<keyword evidence="3" id="KW-1185">Reference proteome</keyword>
<evidence type="ECO:0000313" key="2">
    <source>
        <dbReference type="EMBL" id="GFT75616.1"/>
    </source>
</evidence>
<reference evidence="2" key="1">
    <citation type="submission" date="2020-08" db="EMBL/GenBank/DDBJ databases">
        <title>Multicomponent nature underlies the extraordinary mechanical properties of spider dragline silk.</title>
        <authorList>
            <person name="Kono N."/>
            <person name="Nakamura H."/>
            <person name="Mori M."/>
            <person name="Yoshida Y."/>
            <person name="Ohtoshi R."/>
            <person name="Malay A.D."/>
            <person name="Moran D.A.P."/>
            <person name="Tomita M."/>
            <person name="Numata K."/>
            <person name="Arakawa K."/>
        </authorList>
    </citation>
    <scope>NUCLEOTIDE SEQUENCE</scope>
</reference>
<name>A0A8X6PNI0_NEPPI</name>
<accession>A0A8X6PNI0</accession>
<gene>
    <name evidence="2" type="ORF">NPIL_141331</name>
    <name evidence="1" type="ORF">NPIL_636671</name>
</gene>
<dbReference type="EMBL" id="BMAW01055654">
    <property type="protein sequence ID" value="GFT02078.1"/>
    <property type="molecule type" value="Genomic_DNA"/>
</dbReference>